<reference evidence="2" key="1">
    <citation type="journal article" date="2015" name="Genome Biol. Evol.">
        <title>Organellar Genomes of White Spruce (Picea glauca): Assembly and Annotation.</title>
        <authorList>
            <person name="Jackman S.D."/>
            <person name="Warren R.L."/>
            <person name="Gibb E.A."/>
            <person name="Vandervalk B.P."/>
            <person name="Mohamadi H."/>
            <person name="Chu J."/>
            <person name="Raymond A."/>
            <person name="Pleasance S."/>
            <person name="Coope R."/>
            <person name="Wildung M.R."/>
            <person name="Ritland C.E."/>
            <person name="Bousquet J."/>
            <person name="Jones S.J."/>
            <person name="Bohlmann J."/>
            <person name="Birol I."/>
        </authorList>
    </citation>
    <scope>NUCLEOTIDE SEQUENCE [LARGE SCALE GENOMIC DNA]</scope>
    <source>
        <tissue evidence="2">Flushing bud</tissue>
    </source>
</reference>
<dbReference type="AlphaFoldDB" id="A0A101LYX3"/>
<comment type="caution">
    <text evidence="2">The sequence shown here is derived from an EMBL/GenBank/DDBJ whole genome shotgun (WGS) entry which is preliminary data.</text>
</comment>
<accession>A0A101LYX3</accession>
<gene>
    <name evidence="2" type="ORF">ABT39_MTgene4816</name>
</gene>
<proteinExistence type="predicted"/>
<dbReference type="EMBL" id="LKAM01000006">
    <property type="protein sequence ID" value="KUM47822.1"/>
    <property type="molecule type" value="Genomic_DNA"/>
</dbReference>
<keyword evidence="1" id="KW-0472">Membrane</keyword>
<geneLocation type="mitochondrion" evidence="2"/>
<feature type="transmembrane region" description="Helical" evidence="1">
    <location>
        <begin position="16"/>
        <end position="35"/>
    </location>
</feature>
<keyword evidence="1" id="KW-0812">Transmembrane</keyword>
<sequence length="63" mass="7667">MDGVSHRTTFLPYTPFFHFTFYHACFYLEFLRLIISYLRRHYRRHCPPFYLGTGLGTLFNTIL</sequence>
<evidence type="ECO:0000313" key="2">
    <source>
        <dbReference type="EMBL" id="KUM47822.1"/>
    </source>
</evidence>
<name>A0A101LYX3_PICGL</name>
<keyword evidence="2" id="KW-0496">Mitochondrion</keyword>
<keyword evidence="1" id="KW-1133">Transmembrane helix</keyword>
<organism evidence="2">
    <name type="scientific">Picea glauca</name>
    <name type="common">White spruce</name>
    <name type="synonym">Pinus glauca</name>
    <dbReference type="NCBI Taxonomy" id="3330"/>
    <lineage>
        <taxon>Eukaryota</taxon>
        <taxon>Viridiplantae</taxon>
        <taxon>Streptophyta</taxon>
        <taxon>Embryophyta</taxon>
        <taxon>Tracheophyta</taxon>
        <taxon>Spermatophyta</taxon>
        <taxon>Pinopsida</taxon>
        <taxon>Pinidae</taxon>
        <taxon>Conifers I</taxon>
        <taxon>Pinales</taxon>
        <taxon>Pinaceae</taxon>
        <taxon>Picea</taxon>
    </lineage>
</organism>
<evidence type="ECO:0000256" key="1">
    <source>
        <dbReference type="SAM" id="Phobius"/>
    </source>
</evidence>
<protein>
    <submittedName>
        <fullName evidence="2">Uncharacterized protein</fullName>
    </submittedName>
</protein>